<dbReference type="GO" id="GO:0005524">
    <property type="term" value="F:ATP binding"/>
    <property type="evidence" value="ECO:0007669"/>
    <property type="project" value="UniProtKB-KW"/>
</dbReference>
<gene>
    <name evidence="7" type="ORF">S01H1_85001</name>
</gene>
<dbReference type="Gene3D" id="3.40.50.620">
    <property type="entry name" value="HUPs"/>
    <property type="match status" value="1"/>
</dbReference>
<keyword evidence="5" id="KW-0030">Aminoacyl-tRNA synthetase</keyword>
<dbReference type="PANTHER" id="PTHR42780:SF1">
    <property type="entry name" value="ISOLEUCINE--TRNA LIGASE, CYTOPLASMIC"/>
    <property type="match status" value="1"/>
</dbReference>
<evidence type="ECO:0000256" key="4">
    <source>
        <dbReference type="ARBA" id="ARBA00022917"/>
    </source>
</evidence>
<dbReference type="InterPro" id="IPR002300">
    <property type="entry name" value="aa-tRNA-synth_Ia"/>
</dbReference>
<dbReference type="GO" id="GO:0004822">
    <property type="term" value="F:isoleucine-tRNA ligase activity"/>
    <property type="evidence" value="ECO:0007669"/>
    <property type="project" value="InterPro"/>
</dbReference>
<protein>
    <recommendedName>
        <fullName evidence="6">Aminoacyl-tRNA synthetase class Ia domain-containing protein</fullName>
    </recommendedName>
</protein>
<feature type="non-terminal residue" evidence="7">
    <location>
        <position position="111"/>
    </location>
</feature>
<keyword evidence="3" id="KW-0067">ATP-binding</keyword>
<dbReference type="InterPro" id="IPR023586">
    <property type="entry name" value="Ile-tRNA-ligase_type2"/>
</dbReference>
<feature type="non-terminal residue" evidence="7">
    <location>
        <position position="1"/>
    </location>
</feature>
<dbReference type="AlphaFoldDB" id="X0ZDJ9"/>
<keyword evidence="1" id="KW-0436">Ligase</keyword>
<dbReference type="PANTHER" id="PTHR42780">
    <property type="entry name" value="SOLEUCYL-TRNA SYNTHETASE"/>
    <property type="match status" value="1"/>
</dbReference>
<evidence type="ECO:0000256" key="3">
    <source>
        <dbReference type="ARBA" id="ARBA00022840"/>
    </source>
</evidence>
<reference evidence="7" key="1">
    <citation type="journal article" date="2014" name="Front. Microbiol.">
        <title>High frequency of phylogenetically diverse reductive dehalogenase-homologous genes in deep subseafloor sedimentary metagenomes.</title>
        <authorList>
            <person name="Kawai M."/>
            <person name="Futagami T."/>
            <person name="Toyoda A."/>
            <person name="Takaki Y."/>
            <person name="Nishi S."/>
            <person name="Hori S."/>
            <person name="Arai W."/>
            <person name="Tsubouchi T."/>
            <person name="Morono Y."/>
            <person name="Uchiyama I."/>
            <person name="Ito T."/>
            <person name="Fujiyama A."/>
            <person name="Inagaki F."/>
            <person name="Takami H."/>
        </authorList>
    </citation>
    <scope>NUCLEOTIDE SEQUENCE</scope>
    <source>
        <strain evidence="7">Expedition CK06-06</strain>
    </source>
</reference>
<keyword evidence="4" id="KW-0648">Protein biosynthesis</keyword>
<sequence>ITANNPMGVHHGWGRTFKDLYHRYWTMRGHRTRYQNGFDCQGLWVEVEVERELGFKSKKDIEDYGLANFVVKCKERVLRYAAVQTEQSLRLGHWMDWDDPDHLRWLAKRLV</sequence>
<evidence type="ECO:0000259" key="6">
    <source>
        <dbReference type="Pfam" id="PF00133"/>
    </source>
</evidence>
<comment type="caution">
    <text evidence="7">The sequence shown here is derived from an EMBL/GenBank/DDBJ whole genome shotgun (WGS) entry which is preliminary data.</text>
</comment>
<feature type="domain" description="Aminoacyl-tRNA synthetase class Ia" evidence="6">
    <location>
        <begin position="10"/>
        <end position="100"/>
    </location>
</feature>
<dbReference type="InterPro" id="IPR014729">
    <property type="entry name" value="Rossmann-like_a/b/a_fold"/>
</dbReference>
<evidence type="ECO:0000313" key="7">
    <source>
        <dbReference type="EMBL" id="GAG46431.1"/>
    </source>
</evidence>
<dbReference type="GO" id="GO:0006428">
    <property type="term" value="P:isoleucyl-tRNA aminoacylation"/>
    <property type="evidence" value="ECO:0007669"/>
    <property type="project" value="TreeGrafter"/>
</dbReference>
<organism evidence="7">
    <name type="scientific">marine sediment metagenome</name>
    <dbReference type="NCBI Taxonomy" id="412755"/>
    <lineage>
        <taxon>unclassified sequences</taxon>
        <taxon>metagenomes</taxon>
        <taxon>ecological metagenomes</taxon>
    </lineage>
</organism>
<evidence type="ECO:0000256" key="2">
    <source>
        <dbReference type="ARBA" id="ARBA00022741"/>
    </source>
</evidence>
<name>X0ZDJ9_9ZZZZ</name>
<dbReference type="EMBL" id="BARS01058209">
    <property type="protein sequence ID" value="GAG46431.1"/>
    <property type="molecule type" value="Genomic_DNA"/>
</dbReference>
<dbReference type="Pfam" id="PF00133">
    <property type="entry name" value="tRNA-synt_1"/>
    <property type="match status" value="1"/>
</dbReference>
<dbReference type="SUPFAM" id="SSF52374">
    <property type="entry name" value="Nucleotidylyl transferase"/>
    <property type="match status" value="1"/>
</dbReference>
<keyword evidence="2" id="KW-0547">Nucleotide-binding</keyword>
<evidence type="ECO:0000256" key="1">
    <source>
        <dbReference type="ARBA" id="ARBA00022598"/>
    </source>
</evidence>
<proteinExistence type="predicted"/>
<accession>X0ZDJ9</accession>
<evidence type="ECO:0000256" key="5">
    <source>
        <dbReference type="ARBA" id="ARBA00023146"/>
    </source>
</evidence>